<dbReference type="EMBL" id="MGFS01000027">
    <property type="protein sequence ID" value="OGM10986.1"/>
    <property type="molecule type" value="Genomic_DNA"/>
</dbReference>
<comment type="caution">
    <text evidence="1">The sequence shown here is derived from an EMBL/GenBank/DDBJ whole genome shotgun (WGS) entry which is preliminary data.</text>
</comment>
<accession>A0A1F7X7D9</accession>
<name>A0A1F7X7D9_9BACT</name>
<reference evidence="1 2" key="1">
    <citation type="journal article" date="2016" name="Nat. Commun.">
        <title>Thousands of microbial genomes shed light on interconnected biogeochemical processes in an aquifer system.</title>
        <authorList>
            <person name="Anantharaman K."/>
            <person name="Brown C.T."/>
            <person name="Hug L.A."/>
            <person name="Sharon I."/>
            <person name="Castelle C.J."/>
            <person name="Probst A.J."/>
            <person name="Thomas B.C."/>
            <person name="Singh A."/>
            <person name="Wilkins M.J."/>
            <person name="Karaoz U."/>
            <person name="Brodie E.L."/>
            <person name="Williams K.H."/>
            <person name="Hubbard S.S."/>
            <person name="Banfield J.F."/>
        </authorList>
    </citation>
    <scope>NUCLEOTIDE SEQUENCE [LARGE SCALE GENOMIC DNA]</scope>
</reference>
<dbReference type="Proteomes" id="UP000177053">
    <property type="component" value="Unassembled WGS sequence"/>
</dbReference>
<evidence type="ECO:0008006" key="3">
    <source>
        <dbReference type="Google" id="ProtNLM"/>
    </source>
</evidence>
<evidence type="ECO:0000313" key="1">
    <source>
        <dbReference type="EMBL" id="OGM10986.1"/>
    </source>
</evidence>
<protein>
    <recommendedName>
        <fullName evidence="3">Uracil-DNA glycosylase-like domain-containing protein</fullName>
    </recommendedName>
</protein>
<gene>
    <name evidence="1" type="ORF">A2Z22_03915</name>
</gene>
<evidence type="ECO:0000313" key="2">
    <source>
        <dbReference type="Proteomes" id="UP000177053"/>
    </source>
</evidence>
<dbReference type="AlphaFoldDB" id="A0A1F7X7D9"/>
<proteinExistence type="predicted"/>
<sequence>MERCHPEIEKGLSESTFDQERIFVFVGEKRSDTAQAKGYSWEECQINNKPVLSAIRLFDALNYCGLNPREQVILNLWNDGGELNSIVIERLKDYAEEGRIIIGMGKKVQMVLEESRIPHRKLIHPAARGKIANRSIYREHFREVVLS</sequence>
<organism evidence="1 2">
    <name type="scientific">Candidatus Woesebacteria bacterium RBG_16_34_12</name>
    <dbReference type="NCBI Taxonomy" id="1802480"/>
    <lineage>
        <taxon>Bacteria</taxon>
        <taxon>Candidatus Woeseibacteriota</taxon>
    </lineage>
</organism>